<dbReference type="KEGG" id="bbel:109465857"/>
<dbReference type="OrthoDB" id="10545895at2759"/>
<sequence length="294" mass="33181">MKVFNKGGKRTHGTRCKKPKSIPVVTANFQCCDTKAMTSRLTSLPFIPSNHPHDALTETTLALALEEARAEAPKAISSLIALGEEFLRNDDELSIIEKRLETIFPPVALRTTQVYALPLWFTQKCLSMANLEEEMDHVWEYFATTVTQLVTQIHCLGATAPAAELQSSKAEVIDSIERAVQKMNLKQINMSIKIGSIKIQRQPTKVVAINPDKLLALTGDRRFHRDELKRTVSTMTRPMNFLSEKRLTTILQKKGWQRFDWHCRTEACCHHSCDRCTKPCASTERAHGTIARGH</sequence>
<protein>
    <submittedName>
        <fullName evidence="2">Uncharacterized protein LOC109465857</fullName>
    </submittedName>
</protein>
<accession>A0A6P4YNZ4</accession>
<evidence type="ECO:0000313" key="1">
    <source>
        <dbReference type="Proteomes" id="UP000515135"/>
    </source>
</evidence>
<dbReference type="Proteomes" id="UP000515135">
    <property type="component" value="Unplaced"/>
</dbReference>
<organism evidence="1 2">
    <name type="scientific">Branchiostoma belcheri</name>
    <name type="common">Amphioxus</name>
    <dbReference type="NCBI Taxonomy" id="7741"/>
    <lineage>
        <taxon>Eukaryota</taxon>
        <taxon>Metazoa</taxon>
        <taxon>Chordata</taxon>
        <taxon>Cephalochordata</taxon>
        <taxon>Leptocardii</taxon>
        <taxon>Amphioxiformes</taxon>
        <taxon>Branchiostomatidae</taxon>
        <taxon>Branchiostoma</taxon>
    </lineage>
</organism>
<dbReference type="GeneID" id="109465857"/>
<dbReference type="AlphaFoldDB" id="A0A6P4YNZ4"/>
<evidence type="ECO:0000313" key="2">
    <source>
        <dbReference type="RefSeq" id="XP_019618906.1"/>
    </source>
</evidence>
<gene>
    <name evidence="2" type="primary">LOC109465857</name>
</gene>
<keyword evidence="1" id="KW-1185">Reference proteome</keyword>
<proteinExistence type="predicted"/>
<name>A0A6P4YNZ4_BRABE</name>
<reference evidence="2" key="1">
    <citation type="submission" date="2025-08" db="UniProtKB">
        <authorList>
            <consortium name="RefSeq"/>
        </authorList>
    </citation>
    <scope>IDENTIFICATION</scope>
    <source>
        <tissue evidence="2">Gonad</tissue>
    </source>
</reference>
<dbReference type="RefSeq" id="XP_019618906.1">
    <property type="nucleotide sequence ID" value="XM_019763347.1"/>
</dbReference>